<name>A0A6N7L164_9ACTN</name>
<organism evidence="2 3">
    <name type="scientific">Streptomyces kaniharaensis</name>
    <dbReference type="NCBI Taxonomy" id="212423"/>
    <lineage>
        <taxon>Bacteria</taxon>
        <taxon>Bacillati</taxon>
        <taxon>Actinomycetota</taxon>
        <taxon>Actinomycetes</taxon>
        <taxon>Kitasatosporales</taxon>
        <taxon>Streptomycetaceae</taxon>
        <taxon>Streptomyces</taxon>
    </lineage>
</organism>
<evidence type="ECO:0000313" key="3">
    <source>
        <dbReference type="Proteomes" id="UP000450000"/>
    </source>
</evidence>
<dbReference type="AlphaFoldDB" id="A0A6N7L164"/>
<accession>A0A6N7L164</accession>
<sequence>MEAERTWLTPSRARWLRAAAAAAAVTLAGCGVEAWHLLFGRSRGCWGKGPGWVPPTFAALALAGFGVLAVLLCWAAVLWGRSRASAVTAWALTAVAILCGIGMVLLGRSSYCD</sequence>
<keyword evidence="1" id="KW-1133">Transmembrane helix</keyword>
<evidence type="ECO:0000256" key="1">
    <source>
        <dbReference type="SAM" id="Phobius"/>
    </source>
</evidence>
<comment type="caution">
    <text evidence="2">The sequence shown here is derived from an EMBL/GenBank/DDBJ whole genome shotgun (WGS) entry which is preliminary data.</text>
</comment>
<keyword evidence="1" id="KW-0472">Membrane</keyword>
<dbReference type="EMBL" id="WBOF01000003">
    <property type="protein sequence ID" value="MQS16579.1"/>
    <property type="molecule type" value="Genomic_DNA"/>
</dbReference>
<keyword evidence="1" id="KW-0812">Transmembrane</keyword>
<dbReference type="Proteomes" id="UP000450000">
    <property type="component" value="Unassembled WGS sequence"/>
</dbReference>
<feature type="transmembrane region" description="Helical" evidence="1">
    <location>
        <begin position="87"/>
        <end position="107"/>
    </location>
</feature>
<gene>
    <name evidence="2" type="ORF">F7Q99_31420</name>
</gene>
<dbReference type="PROSITE" id="PS51257">
    <property type="entry name" value="PROKAR_LIPOPROTEIN"/>
    <property type="match status" value="1"/>
</dbReference>
<evidence type="ECO:0000313" key="2">
    <source>
        <dbReference type="EMBL" id="MQS16579.1"/>
    </source>
</evidence>
<reference evidence="2 3" key="1">
    <citation type="submission" date="2019-09" db="EMBL/GenBank/DDBJ databases">
        <title>Genome Sequences of Streptomyces kaniharaensis ATCC 21070.</title>
        <authorList>
            <person name="Zhu W."/>
            <person name="De Crecy-Lagard V."/>
            <person name="Richards N.G."/>
        </authorList>
    </citation>
    <scope>NUCLEOTIDE SEQUENCE [LARGE SCALE GENOMIC DNA]</scope>
    <source>
        <strain evidence="2 3">SF-557</strain>
    </source>
</reference>
<feature type="transmembrane region" description="Helical" evidence="1">
    <location>
        <begin position="58"/>
        <end position="80"/>
    </location>
</feature>
<keyword evidence="3" id="KW-1185">Reference proteome</keyword>
<proteinExistence type="predicted"/>
<protein>
    <submittedName>
        <fullName evidence="2">Uncharacterized protein</fullName>
    </submittedName>
</protein>
<dbReference type="RefSeq" id="WP_153467799.1">
    <property type="nucleotide sequence ID" value="NZ_WBOF01000003.1"/>
</dbReference>